<keyword evidence="33" id="KW-1185">Reference proteome</keyword>
<keyword evidence="11" id="KW-0645">Protease</keyword>
<evidence type="ECO:0000256" key="8">
    <source>
        <dbReference type="ARBA" id="ARBA00022553"/>
    </source>
</evidence>
<evidence type="ECO:0000256" key="23">
    <source>
        <dbReference type="ARBA" id="ARBA00022953"/>
    </source>
</evidence>
<keyword evidence="7" id="KW-0191">Covalent protein-RNA linkage</keyword>
<dbReference type="InterPro" id="IPR029053">
    <property type="entry name" value="Viral_coat"/>
</dbReference>
<dbReference type="GO" id="GO:0008234">
    <property type="term" value="F:cysteine-type peptidase activity"/>
    <property type="evidence" value="ECO:0007669"/>
    <property type="project" value="UniProtKB-KW"/>
</dbReference>
<dbReference type="GO" id="GO:0003724">
    <property type="term" value="F:RNA helicase activity"/>
    <property type="evidence" value="ECO:0007669"/>
    <property type="project" value="InterPro"/>
</dbReference>
<dbReference type="InterPro" id="IPR004004">
    <property type="entry name" value="Helic/Pol/Pept_Calicivir-typ"/>
</dbReference>
<accession>V9VMS8</accession>
<evidence type="ECO:0000256" key="5">
    <source>
        <dbReference type="ARBA" id="ARBA00022484"/>
    </source>
</evidence>
<protein>
    <recommendedName>
        <fullName evidence="3">Genome polyprotein</fullName>
    </recommendedName>
</protein>
<dbReference type="Pfam" id="PF00910">
    <property type="entry name" value="RNA_helicase"/>
    <property type="match status" value="1"/>
</dbReference>
<dbReference type="GO" id="GO:0003968">
    <property type="term" value="F:RNA-directed RNA polymerase activity"/>
    <property type="evidence" value="ECO:0007669"/>
    <property type="project" value="UniProtKB-KW"/>
</dbReference>
<comment type="subcellular location">
    <subcellularLocation>
        <location evidence="1">Host cytoplasmic vesicle membrane</location>
        <topology evidence="1">Peripheral membrane protein</topology>
        <orientation evidence="1">Cytoplasmic side</orientation>
    </subcellularLocation>
    <subcellularLocation>
        <location evidence="2">Virion</location>
    </subcellularLocation>
</comment>
<evidence type="ECO:0000256" key="4">
    <source>
        <dbReference type="ARBA" id="ARBA00022448"/>
    </source>
</evidence>
<reference evidence="32 33" key="1">
    <citation type="journal article" date="2014" name="J. Gen. Virol.">
        <title>Virus isolate from carp: genetic characterization reveals a novel picornavirus with two aphthovirus 2A-like sequences.</title>
        <authorList>
            <person name="Lange J."/>
            <person name="Groth M."/>
            <person name="Fichtner D."/>
            <person name="Granzow H."/>
            <person name="Keller B."/>
            <person name="Walther M."/>
            <person name="Platzer M."/>
            <person name="Sauerbrei A."/>
            <person name="Zell R."/>
        </authorList>
    </citation>
    <scope>NUCLEOTIDE SEQUENCE [LARGE SCALE GENOMIC DNA]</scope>
    <source>
        <strain evidence="32">F37/06</strain>
    </source>
</reference>
<keyword evidence="16" id="KW-0378">Hydrolase</keyword>
<dbReference type="InterPro" id="IPR001676">
    <property type="entry name" value="Picornavirus_capsid"/>
</dbReference>
<dbReference type="GO" id="GO:0006351">
    <property type="term" value="P:DNA-templated transcription"/>
    <property type="evidence" value="ECO:0007669"/>
    <property type="project" value="InterPro"/>
</dbReference>
<evidence type="ECO:0000313" key="33">
    <source>
        <dbReference type="Proteomes" id="UP000202911"/>
    </source>
</evidence>
<dbReference type="GO" id="GO:0039618">
    <property type="term" value="C:T=pseudo3 icosahedral viral capsid"/>
    <property type="evidence" value="ECO:0007669"/>
    <property type="project" value="UniProtKB-KW"/>
</dbReference>
<dbReference type="InterPro" id="IPR007094">
    <property type="entry name" value="RNA-dir_pol_PSvirus"/>
</dbReference>
<dbReference type="GO" id="GO:0039694">
    <property type="term" value="P:viral RNA genome replication"/>
    <property type="evidence" value="ECO:0007669"/>
    <property type="project" value="InterPro"/>
</dbReference>
<keyword evidence="29" id="KW-0407">Ion channel</keyword>
<evidence type="ECO:0000256" key="25">
    <source>
        <dbReference type="ARBA" id="ARBA00023065"/>
    </source>
</evidence>
<dbReference type="SUPFAM" id="SSF56672">
    <property type="entry name" value="DNA/RNA polymerases"/>
    <property type="match status" value="1"/>
</dbReference>
<dbReference type="RefSeq" id="YP_008992026.1">
    <property type="nucleotide sequence ID" value="NC_023162.1"/>
</dbReference>
<evidence type="ECO:0000256" key="14">
    <source>
        <dbReference type="ARBA" id="ARBA00022706"/>
    </source>
</evidence>
<name>V9VMS8_9PICO</name>
<dbReference type="InterPro" id="IPR033703">
    <property type="entry name" value="Rhv-like"/>
</dbReference>
<feature type="domain" description="RdRp catalytic" evidence="30">
    <location>
        <begin position="1984"/>
        <end position="2109"/>
    </location>
</feature>
<dbReference type="GO" id="GO:0015267">
    <property type="term" value="F:channel activity"/>
    <property type="evidence" value="ECO:0007669"/>
    <property type="project" value="UniProtKB-KW"/>
</dbReference>
<keyword evidence="10" id="KW-0945">Host-virus interaction</keyword>
<dbReference type="CDD" id="cd00205">
    <property type="entry name" value="rhv_like"/>
    <property type="match status" value="2"/>
</dbReference>
<dbReference type="InterPro" id="IPR000605">
    <property type="entry name" value="Helicase_SF3_ssDNA/RNA_vir"/>
</dbReference>
<dbReference type="SUPFAM" id="SSF52540">
    <property type="entry name" value="P-loop containing nucleoside triphosphate hydrolases"/>
    <property type="match status" value="1"/>
</dbReference>
<dbReference type="EMBL" id="KF306267">
    <property type="protein sequence ID" value="AHC98709.1"/>
    <property type="molecule type" value="Genomic_RNA"/>
</dbReference>
<evidence type="ECO:0000256" key="7">
    <source>
        <dbReference type="ARBA" id="ARBA00022520"/>
    </source>
</evidence>
<dbReference type="Gene3D" id="2.60.120.20">
    <property type="match status" value="2"/>
</dbReference>
<evidence type="ECO:0000256" key="10">
    <source>
        <dbReference type="ARBA" id="ARBA00022581"/>
    </source>
</evidence>
<evidence type="ECO:0000256" key="20">
    <source>
        <dbReference type="ARBA" id="ARBA00022840"/>
    </source>
</evidence>
<dbReference type="PRINTS" id="PR00918">
    <property type="entry name" value="CALICVIRUSNS"/>
</dbReference>
<dbReference type="PROSITE" id="PS50507">
    <property type="entry name" value="RDRP_SSRNA_POS"/>
    <property type="match status" value="1"/>
</dbReference>
<evidence type="ECO:0000256" key="19">
    <source>
        <dbReference type="ARBA" id="ARBA00022807"/>
    </source>
</evidence>
<keyword evidence="22" id="KW-1043">Host membrane</keyword>
<keyword evidence="23" id="KW-0693">Viral RNA replication</keyword>
<evidence type="ECO:0000256" key="22">
    <source>
        <dbReference type="ARBA" id="ARBA00022870"/>
    </source>
</evidence>
<dbReference type="CDD" id="cd23228">
    <property type="entry name" value="Limnipivirus_RdRp"/>
    <property type="match status" value="1"/>
</dbReference>
<evidence type="ECO:0000256" key="29">
    <source>
        <dbReference type="ARBA" id="ARBA00023303"/>
    </source>
</evidence>
<proteinExistence type="predicted"/>
<dbReference type="Gene3D" id="1.20.960.20">
    <property type="match status" value="1"/>
</dbReference>
<evidence type="ECO:0000256" key="9">
    <source>
        <dbReference type="ARBA" id="ARBA00022561"/>
    </source>
</evidence>
<keyword evidence="13" id="KW-0548">Nucleotidyltransferase</keyword>
<keyword evidence="27" id="KW-1035">Host cytoplasm</keyword>
<dbReference type="SUPFAM" id="SSF88633">
    <property type="entry name" value="Positive stranded ssRNA viruses"/>
    <property type="match status" value="3"/>
</dbReference>
<evidence type="ECO:0000256" key="21">
    <source>
        <dbReference type="ARBA" id="ARBA00022844"/>
    </source>
</evidence>
<dbReference type="GO" id="GO:0006508">
    <property type="term" value="P:proteolysis"/>
    <property type="evidence" value="ECO:0007669"/>
    <property type="project" value="UniProtKB-KW"/>
</dbReference>
<organism evidence="32 33">
    <name type="scientific">limnipivirus B1</name>
    <dbReference type="NCBI Taxonomy" id="2870354"/>
    <lineage>
        <taxon>Viruses</taxon>
        <taxon>Riboviria</taxon>
        <taxon>Orthornavirae</taxon>
        <taxon>Pisuviricota</taxon>
        <taxon>Pisoniviricetes</taxon>
        <taxon>Picornavirales</taxon>
        <taxon>Picornaviridae</taxon>
        <taxon>Paavivirinae</taxon>
        <taxon>Limnipivirus</taxon>
        <taxon>Limnipivirus becarpi</taxon>
        <taxon>Limnipivirus B</taxon>
    </lineage>
</organism>
<dbReference type="SUPFAM" id="SSF50494">
    <property type="entry name" value="Trypsin-like serine proteases"/>
    <property type="match status" value="1"/>
</dbReference>
<evidence type="ECO:0000256" key="15">
    <source>
        <dbReference type="ARBA" id="ARBA00022741"/>
    </source>
</evidence>
<keyword evidence="24" id="KW-1182">Viral ion channel</keyword>
<keyword evidence="19" id="KW-0788">Thiol protease</keyword>
<evidence type="ECO:0000256" key="2">
    <source>
        <dbReference type="ARBA" id="ARBA00004328"/>
    </source>
</evidence>
<dbReference type="InterPro" id="IPR009003">
    <property type="entry name" value="Peptidase_S1_PA"/>
</dbReference>
<evidence type="ECO:0000256" key="28">
    <source>
        <dbReference type="ARBA" id="ARBA00023296"/>
    </source>
</evidence>
<evidence type="ECO:0000256" key="17">
    <source>
        <dbReference type="ARBA" id="ARBA00022804"/>
    </source>
</evidence>
<dbReference type="InterPro" id="IPR001205">
    <property type="entry name" value="RNA-dir_pol_C"/>
</dbReference>
<keyword evidence="17" id="KW-1161">Viral attachment to host cell</keyword>
<keyword evidence="6" id="KW-1036">Host cytoplasmic vesicle</keyword>
<dbReference type="InterPro" id="IPR043502">
    <property type="entry name" value="DNA/RNA_pol_sf"/>
</dbReference>
<keyword evidence="15" id="KW-0547">Nucleotide-binding</keyword>
<dbReference type="GO" id="GO:0003723">
    <property type="term" value="F:RNA binding"/>
    <property type="evidence" value="ECO:0007669"/>
    <property type="project" value="InterPro"/>
</dbReference>
<dbReference type="GeneID" id="18114101"/>
<keyword evidence="14" id="KW-1143">T=pseudo3 icosahedral capsid protein</keyword>
<dbReference type="InterPro" id="IPR014759">
    <property type="entry name" value="Helicase_SF3_ssRNA_vir"/>
</dbReference>
<feature type="domain" description="SF3 helicase" evidence="31">
    <location>
        <begin position="1183"/>
        <end position="1344"/>
    </location>
</feature>
<keyword evidence="20" id="KW-0067">ATP-binding</keyword>
<keyword evidence="28" id="KW-1160">Virus entry into host cell</keyword>
<sequence length="2269" mass="254375">MDIMTSLTTSFASTIVDSAQDAVAGLMKDDPAPVEAPNVVISDQSAVAESQIYDVSETPPALTASTVEQEVGQMNIQRYLRLDADTWATSSTAETKLKEWKLPDIFNSSKYPTYNLMKNYHWMRSDYEFNLVVNANMGFSGALVLVYIPQGAHFQFKTFRNFPHVMINCSLNTSARLKIPYINLTQYCGITGDDDNNGTIALYVLGQLRVPASGGQEANWTLYGKLLSPEFQAFNVLESPPGVIRVEEAAGSMFLASRHHTALRPRMGLTSEQSKSDVAVVGDSAFRSLREVTNVESFWMGLDWAYTDTIGKRLLITNIKLAADEATGGISVKTNLGFLSNFYFGYKGDLTVTIQTISSRLNQGKLLVVFFPGEDNQDADLKIENINNGFTQVLDLGGKTTVRFTLPYVCQQTYRPINGVFGRFAVFVLNPLTYTPACVSTVRVLFYIGGSESFSFVYPRHGAVGFEAGSDDEVEPPVTNLEDEASTAHRAKRPVFRNVRVRIPDQIKSDHMLLSNLFGRAHALKPMTATVKDNTYKLIQTEKSFLSVFKLFRYRSGDMTLHVVHTSDGPLFAAHSYLAPDLGTNAEDNYSEVLSQGAVCMLPKTAASICVPFYVLTPFVSTSDYGKILLSSPDDSSYTVRSSVTFDSNTRFYFLQSPPASKTDRDDDFDDDADFSFRAARSPMDVVDDYPFKRDLTRDGDVESNPGPWFVLRSDGGLAIARNGRVMVPVYDREGGFEWAIQPQRLFWRVIYVRDSFLDSYSSAIPALHHLVQDSTMESDEEYKNAILSVTIVSMRPGWKRLRTFSLISLIGFFSAIDLVQAAYSRMRLLLSGDVEQNPGPRSQVFLGPDRTIYLQVADQLLFLNDFSISEERLTVSSTEPLSFPHNKGFWMSSQNIRALFRTGATQMSVGFFYLDNQTNFSDAFIESILPMMYALNTCALMDAEIGFETMMQWLLGINPDSVANARAMSAVLEDSNVRRMLKDAGEGIAASLLRGLLRVLLYCMILSRDCSATTVMAITGLVAIDAMSVLWTAFQHSNIVSLVNFLLPGDSQIAINHRRRMVELLDSDAPMFTEGLFDDVTKVARGLEWWMKQIFKLAEMLQKQLNPDRVVRCNTLLDTKLDEIINLVAAVSDLKQRCRKEGKITNQERDEHDDILAKLVGYQKVALVVPRHPLQLPISQALSQLRSLNYGHRIPDDPIRPDPIGIHFYGDPGMGKTVLMTRICNVIAKSLDTEVFTHAPGSDFLDGYSGQQVHYIDEFMAHTQERESMLILQLMGCSQTIVPMAELEDKGMYYKAKVVVTTANTPCVSNSGLKFPKALLRRFQQIKFAAQPYYLKTKNGEQTFDIKKAIADKTFEDGSCWNYSLDDGTTWKTLNFLELAEFVRHKVAVNDKIAKDFIDVMKRDCERLQAEAGEDEEIDDIIQSLEKPKPPGIFDKLRHPIQASKDACKAVKTWVSTMMDGWTRESVVEVSSRVMMVVSVLRTVWGVYSFLKDLGTNKEEAPYDKAMRTDVKKVTVRRVRQVLRNKTQPPPVPEHLTKESPVTQAHEFQHLIDAIVEIKFEAGYKVPLQGLALAGYSLLTYAHGIGSGRMTVQYGNMSLELEEDEYELAVFSTDDGDTDLCWIRLHKGIGIQFKNLTNSISTPEYGMDCVLVKKIGSNFEIRPMTNVVDSDYFMMVSDVSRLSGVRYGNFKYFGKHSRGDCGSLILQKIKGTWKMIGLHNSGAAAGQRCAGVRLDIVPIQMVLEGIVVHREAAGLTSFQPGKSSLRPSPFHGAFDVTKEPAVLSKKDRRLTVNVDNLVKDNAGKYRVDRYTANETIMSFAMQKIKDRLVSHVSRGRMVSIEKAITGCGCNPIDPTTSPGFKYTKLGMKKTDLYRINVDGSVWVSDMLRNDVQAWIDSIDAGETKQTLFNTVCKDELRSLEKVALGKTRVIEAAELDYVVAYRMYMSTIYSDLYESSAEDTGIAVGINPPADGHGLFLELNKYHTFMALDYSRFDGSLPAMLMRNAVEILASLHHDEDKVKLLHETVITSKHLVADEFWTVKGGMPSGSPCTTVLNCLCNLLVLEYAFLEIFGLGERDDQFRKHVDDHLIVVYGDDCIVAHNAEEELGPAFKETIFTSFGMEVTPASKVGDVFEVPLDEVEFLKRKFFKIATVHSDRIAMRLSVDTIRQSLMWMRSSKTFDDQVYSLAIELSAWGEETYDREFAACKRMLEGGSLQVNVPFWRAAWETYLGIVDWSVAGAMYPRDLWDPVLEFDDDDDNDVVFFDDRLA</sequence>
<dbReference type="InterPro" id="IPR043128">
    <property type="entry name" value="Rev_trsase/Diguanyl_cyclase"/>
</dbReference>
<dbReference type="InterPro" id="IPR027417">
    <property type="entry name" value="P-loop_NTPase"/>
</dbReference>
<evidence type="ECO:0000259" key="30">
    <source>
        <dbReference type="PROSITE" id="PS50507"/>
    </source>
</evidence>
<dbReference type="Pfam" id="PF00073">
    <property type="entry name" value="Rhv"/>
    <property type="match status" value="2"/>
</dbReference>
<evidence type="ECO:0000313" key="32">
    <source>
        <dbReference type="EMBL" id="AHC98709.1"/>
    </source>
</evidence>
<dbReference type="GO" id="GO:0044162">
    <property type="term" value="C:host cell cytoplasmic vesicle membrane"/>
    <property type="evidence" value="ECO:0007669"/>
    <property type="project" value="UniProtKB-SubCell"/>
</dbReference>
<evidence type="ECO:0000256" key="13">
    <source>
        <dbReference type="ARBA" id="ARBA00022695"/>
    </source>
</evidence>
<keyword evidence="25" id="KW-0406">Ion transport</keyword>
<dbReference type="Pfam" id="PF00680">
    <property type="entry name" value="RdRP_1"/>
    <property type="match status" value="1"/>
</dbReference>
<dbReference type="GO" id="GO:0046718">
    <property type="term" value="P:symbiont entry into host cell"/>
    <property type="evidence" value="ECO:0007669"/>
    <property type="project" value="UniProtKB-KW"/>
</dbReference>
<dbReference type="Gene3D" id="3.40.50.300">
    <property type="entry name" value="P-loop containing nucleotide triphosphate hydrolases"/>
    <property type="match status" value="1"/>
</dbReference>
<evidence type="ECO:0000256" key="1">
    <source>
        <dbReference type="ARBA" id="ARBA00004295"/>
    </source>
</evidence>
<keyword evidence="26" id="KW-0472">Membrane</keyword>
<dbReference type="KEGG" id="vg:18114101"/>
<keyword evidence="18" id="KW-0347">Helicase</keyword>
<dbReference type="GO" id="GO:0019062">
    <property type="term" value="P:virion attachment to host cell"/>
    <property type="evidence" value="ECO:0007669"/>
    <property type="project" value="UniProtKB-KW"/>
</dbReference>
<evidence type="ECO:0000256" key="6">
    <source>
        <dbReference type="ARBA" id="ARBA00022488"/>
    </source>
</evidence>
<keyword evidence="12" id="KW-0808">Transferase</keyword>
<keyword evidence="21" id="KW-0946">Virion</keyword>
<evidence type="ECO:0000256" key="12">
    <source>
        <dbReference type="ARBA" id="ARBA00022679"/>
    </source>
</evidence>
<evidence type="ECO:0000256" key="26">
    <source>
        <dbReference type="ARBA" id="ARBA00023136"/>
    </source>
</evidence>
<keyword evidence="4" id="KW-0813">Transport</keyword>
<evidence type="ECO:0000256" key="16">
    <source>
        <dbReference type="ARBA" id="ARBA00022801"/>
    </source>
</evidence>
<keyword evidence="8" id="KW-0597">Phosphoprotein</keyword>
<evidence type="ECO:0000256" key="24">
    <source>
        <dbReference type="ARBA" id="ARBA00023039"/>
    </source>
</evidence>
<evidence type="ECO:0000259" key="31">
    <source>
        <dbReference type="PROSITE" id="PS51218"/>
    </source>
</evidence>
<evidence type="ECO:0000256" key="3">
    <source>
        <dbReference type="ARBA" id="ARBA00020107"/>
    </source>
</evidence>
<evidence type="ECO:0000256" key="27">
    <source>
        <dbReference type="ARBA" id="ARBA00023200"/>
    </source>
</evidence>
<evidence type="ECO:0000256" key="18">
    <source>
        <dbReference type="ARBA" id="ARBA00022806"/>
    </source>
</evidence>
<keyword evidence="9" id="KW-0167">Capsid protein</keyword>
<evidence type="ECO:0000256" key="11">
    <source>
        <dbReference type="ARBA" id="ARBA00022670"/>
    </source>
</evidence>
<dbReference type="Proteomes" id="UP000202911">
    <property type="component" value="Segment"/>
</dbReference>
<dbReference type="Gene3D" id="3.30.70.270">
    <property type="match status" value="1"/>
</dbReference>
<dbReference type="GO" id="GO:0005524">
    <property type="term" value="F:ATP binding"/>
    <property type="evidence" value="ECO:0007669"/>
    <property type="project" value="UniProtKB-KW"/>
</dbReference>
<keyword evidence="5" id="KW-0696">RNA-directed RNA polymerase</keyword>
<dbReference type="PROSITE" id="PS51218">
    <property type="entry name" value="SF3_HELICASE_2"/>
    <property type="match status" value="1"/>
</dbReference>
<dbReference type="GO" id="GO:0034220">
    <property type="term" value="P:monoatomic ion transmembrane transport"/>
    <property type="evidence" value="ECO:0007669"/>
    <property type="project" value="UniProtKB-KW"/>
</dbReference>
<dbReference type="GO" id="GO:0005198">
    <property type="term" value="F:structural molecule activity"/>
    <property type="evidence" value="ECO:0007669"/>
    <property type="project" value="InterPro"/>
</dbReference>